<dbReference type="Gene3D" id="3.30.70.100">
    <property type="match status" value="1"/>
</dbReference>
<organism evidence="2 3">
    <name type="scientific">Anabaena azotica FACHB-119</name>
    <dbReference type="NCBI Taxonomy" id="947527"/>
    <lineage>
        <taxon>Bacteria</taxon>
        <taxon>Bacillati</taxon>
        <taxon>Cyanobacteriota</taxon>
        <taxon>Cyanophyceae</taxon>
        <taxon>Nostocales</taxon>
        <taxon>Nostocaceae</taxon>
        <taxon>Anabaena</taxon>
        <taxon>Anabaena azotica</taxon>
    </lineage>
</organism>
<dbReference type="PROSITE" id="PS50846">
    <property type="entry name" value="HMA_2"/>
    <property type="match status" value="1"/>
</dbReference>
<feature type="domain" description="HMA" evidence="1">
    <location>
        <begin position="1"/>
        <end position="64"/>
    </location>
</feature>
<name>A0ABR8DA74_9NOST</name>
<reference evidence="2 3" key="1">
    <citation type="journal article" date="2020" name="ISME J.">
        <title>Comparative genomics reveals insights into cyanobacterial evolution and habitat adaptation.</title>
        <authorList>
            <person name="Chen M.Y."/>
            <person name="Teng W.K."/>
            <person name="Zhao L."/>
            <person name="Hu C.X."/>
            <person name="Zhou Y.K."/>
            <person name="Han B.P."/>
            <person name="Song L.R."/>
            <person name="Shu W.S."/>
        </authorList>
    </citation>
    <scope>NUCLEOTIDE SEQUENCE [LARGE SCALE GENOMIC DNA]</scope>
    <source>
        <strain evidence="2 3">FACHB-119</strain>
    </source>
</reference>
<comment type="caution">
    <text evidence="2">The sequence shown here is derived from an EMBL/GenBank/DDBJ whole genome shotgun (WGS) entry which is preliminary data.</text>
</comment>
<proteinExistence type="predicted"/>
<dbReference type="CDD" id="cd00371">
    <property type="entry name" value="HMA"/>
    <property type="match status" value="1"/>
</dbReference>
<dbReference type="SUPFAM" id="SSF55008">
    <property type="entry name" value="HMA, heavy metal-associated domain"/>
    <property type="match status" value="1"/>
</dbReference>
<evidence type="ECO:0000313" key="2">
    <source>
        <dbReference type="EMBL" id="MBD2503994.1"/>
    </source>
</evidence>
<evidence type="ECO:0000313" key="3">
    <source>
        <dbReference type="Proteomes" id="UP000661112"/>
    </source>
</evidence>
<dbReference type="InterPro" id="IPR036163">
    <property type="entry name" value="HMA_dom_sf"/>
</dbReference>
<protein>
    <submittedName>
        <fullName evidence="2">Heavy-metal-associated domain-containing protein</fullName>
    </submittedName>
</protein>
<dbReference type="Pfam" id="PF00403">
    <property type="entry name" value="HMA"/>
    <property type="match status" value="1"/>
</dbReference>
<dbReference type="Proteomes" id="UP000661112">
    <property type="component" value="Unassembled WGS sequence"/>
</dbReference>
<sequence length="64" mass="6550">MTIQLTVPNMACSACANNITNAVKTVDADAIVQADPQTKQVNVETQASETSIKDALAAAGYPAA</sequence>
<dbReference type="RefSeq" id="WP_190477325.1">
    <property type="nucleotide sequence ID" value="NZ_JACJSG010000043.1"/>
</dbReference>
<keyword evidence="3" id="KW-1185">Reference proteome</keyword>
<evidence type="ECO:0000259" key="1">
    <source>
        <dbReference type="PROSITE" id="PS50846"/>
    </source>
</evidence>
<dbReference type="EMBL" id="JACJSG010000043">
    <property type="protein sequence ID" value="MBD2503994.1"/>
    <property type="molecule type" value="Genomic_DNA"/>
</dbReference>
<dbReference type="InterPro" id="IPR006121">
    <property type="entry name" value="HMA_dom"/>
</dbReference>
<gene>
    <name evidence="2" type="ORF">H6G83_25865</name>
</gene>
<accession>A0ABR8DA74</accession>